<dbReference type="PANTHER" id="PTHR46648:SF1">
    <property type="entry name" value="ADENOSINE 5'-MONOPHOSPHORAMIDASE HNT1"/>
    <property type="match status" value="1"/>
</dbReference>
<dbReference type="InterPro" id="IPR039384">
    <property type="entry name" value="HINT"/>
</dbReference>
<evidence type="ECO:0000259" key="2">
    <source>
        <dbReference type="PROSITE" id="PS51084"/>
    </source>
</evidence>
<dbReference type="PROSITE" id="PS51084">
    <property type="entry name" value="HIT_2"/>
    <property type="match status" value="1"/>
</dbReference>
<dbReference type="InterPro" id="IPR011146">
    <property type="entry name" value="HIT-like"/>
</dbReference>
<dbReference type="Gene3D" id="3.30.428.10">
    <property type="entry name" value="HIT-like"/>
    <property type="match status" value="1"/>
</dbReference>
<evidence type="ECO:0000313" key="4">
    <source>
        <dbReference type="Proteomes" id="UP001198862"/>
    </source>
</evidence>
<reference evidence="3 4" key="1">
    <citation type="submission" date="2021-11" db="EMBL/GenBank/DDBJ databases">
        <authorList>
            <person name="Lee D.-H."/>
            <person name="Kim S.-B."/>
        </authorList>
    </citation>
    <scope>NUCLEOTIDE SEQUENCE [LARGE SCALE GENOMIC DNA]</scope>
    <source>
        <strain evidence="3 4">KCTC 52223</strain>
    </source>
</reference>
<comment type="caution">
    <text evidence="3">The sequence shown here is derived from an EMBL/GenBank/DDBJ whole genome shotgun (WGS) entry which is preliminary data.</text>
</comment>
<feature type="short sequence motif" description="Histidine triad motif" evidence="1">
    <location>
        <begin position="103"/>
        <end position="107"/>
    </location>
</feature>
<evidence type="ECO:0000313" key="3">
    <source>
        <dbReference type="EMBL" id="MCC8428547.1"/>
    </source>
</evidence>
<dbReference type="InterPro" id="IPR036265">
    <property type="entry name" value="HIT-like_sf"/>
</dbReference>
<dbReference type="SUPFAM" id="SSF54197">
    <property type="entry name" value="HIT-like"/>
    <property type="match status" value="1"/>
</dbReference>
<feature type="domain" description="HIT" evidence="2">
    <location>
        <begin position="11"/>
        <end position="118"/>
    </location>
</feature>
<gene>
    <name evidence="3" type="ORF">LJ725_06195</name>
</gene>
<accession>A0ABS8KRZ2</accession>
<dbReference type="PRINTS" id="PR00332">
    <property type="entry name" value="HISTRIAD"/>
</dbReference>
<dbReference type="PANTHER" id="PTHR46648">
    <property type="entry name" value="HIT FAMILY PROTEIN 1"/>
    <property type="match status" value="1"/>
</dbReference>
<proteinExistence type="predicted"/>
<dbReference type="Pfam" id="PF01230">
    <property type="entry name" value="HIT"/>
    <property type="match status" value="1"/>
</dbReference>
<evidence type="ECO:0000256" key="1">
    <source>
        <dbReference type="PROSITE-ProRule" id="PRU00464"/>
    </source>
</evidence>
<dbReference type="EMBL" id="JAJISD010000002">
    <property type="protein sequence ID" value="MCC8428547.1"/>
    <property type="molecule type" value="Genomic_DNA"/>
</dbReference>
<dbReference type="RefSeq" id="WP_230549769.1">
    <property type="nucleotide sequence ID" value="NZ_JAJISD010000002.1"/>
</dbReference>
<dbReference type="InterPro" id="IPR001310">
    <property type="entry name" value="Histidine_triad_HIT"/>
</dbReference>
<dbReference type="CDD" id="cd01277">
    <property type="entry name" value="HINT_subgroup"/>
    <property type="match status" value="1"/>
</dbReference>
<sequence>MTSHPTDDGCIFCRIVAGQLPCFKLMEDETTIAFMDINPVNPGHALAVAKGHWPTVDVIPPEILGDVARTAQRVAKAALAVLKPTGVNLLQSNGPGAGQSVPHLHVHILPRYPDDKVRLNWVYQPGDKKEIEAICSKLKAALE</sequence>
<name>A0ABS8KRZ2_9HYPH</name>
<dbReference type="Proteomes" id="UP001198862">
    <property type="component" value="Unassembled WGS sequence"/>
</dbReference>
<protein>
    <submittedName>
        <fullName evidence="3">HIT family protein</fullName>
    </submittedName>
</protein>
<organism evidence="3 4">
    <name type="scientific">Reyranella aquatilis</name>
    <dbReference type="NCBI Taxonomy" id="2035356"/>
    <lineage>
        <taxon>Bacteria</taxon>
        <taxon>Pseudomonadati</taxon>
        <taxon>Pseudomonadota</taxon>
        <taxon>Alphaproteobacteria</taxon>
        <taxon>Hyphomicrobiales</taxon>
        <taxon>Reyranellaceae</taxon>
        <taxon>Reyranella</taxon>
    </lineage>
</organism>
<keyword evidence="4" id="KW-1185">Reference proteome</keyword>